<accession>A0ABU6YQD1</accession>
<reference evidence="1 2" key="1">
    <citation type="journal article" date="2023" name="Plants (Basel)">
        <title>Bridging the Gap: Combining Genomics and Transcriptomics Approaches to Understand Stylosanthes scabra, an Orphan Legume from the Brazilian Caatinga.</title>
        <authorList>
            <person name="Ferreira-Neto J.R.C."/>
            <person name="da Silva M.D."/>
            <person name="Binneck E."/>
            <person name="de Melo N.F."/>
            <person name="da Silva R.H."/>
            <person name="de Melo A.L.T.M."/>
            <person name="Pandolfi V."/>
            <person name="Bustamante F.O."/>
            <person name="Brasileiro-Vidal A.C."/>
            <person name="Benko-Iseppon A.M."/>
        </authorList>
    </citation>
    <scope>NUCLEOTIDE SEQUENCE [LARGE SCALE GENOMIC DNA]</scope>
    <source>
        <tissue evidence="1">Leaves</tissue>
    </source>
</reference>
<evidence type="ECO:0000313" key="2">
    <source>
        <dbReference type="Proteomes" id="UP001341840"/>
    </source>
</evidence>
<sequence>MGKARRGLWGCRGAVGVGGGAGRGAGAVLGGYRGIFVSIGCVLGLRQRCRGGRRVCRSGLGFECEVSVLERVVVAEVGFEAWAKHVPDRVPRLGMEYHA</sequence>
<comment type="caution">
    <text evidence="1">The sequence shown here is derived from an EMBL/GenBank/DDBJ whole genome shotgun (WGS) entry which is preliminary data.</text>
</comment>
<gene>
    <name evidence="1" type="ORF">PIB30_082805</name>
</gene>
<organism evidence="1 2">
    <name type="scientific">Stylosanthes scabra</name>
    <dbReference type="NCBI Taxonomy" id="79078"/>
    <lineage>
        <taxon>Eukaryota</taxon>
        <taxon>Viridiplantae</taxon>
        <taxon>Streptophyta</taxon>
        <taxon>Embryophyta</taxon>
        <taxon>Tracheophyta</taxon>
        <taxon>Spermatophyta</taxon>
        <taxon>Magnoliopsida</taxon>
        <taxon>eudicotyledons</taxon>
        <taxon>Gunneridae</taxon>
        <taxon>Pentapetalae</taxon>
        <taxon>rosids</taxon>
        <taxon>fabids</taxon>
        <taxon>Fabales</taxon>
        <taxon>Fabaceae</taxon>
        <taxon>Papilionoideae</taxon>
        <taxon>50 kb inversion clade</taxon>
        <taxon>dalbergioids sensu lato</taxon>
        <taxon>Dalbergieae</taxon>
        <taxon>Pterocarpus clade</taxon>
        <taxon>Stylosanthes</taxon>
    </lineage>
</organism>
<keyword evidence="2" id="KW-1185">Reference proteome</keyword>
<name>A0ABU6YQD1_9FABA</name>
<evidence type="ECO:0000313" key="1">
    <source>
        <dbReference type="EMBL" id="MED6212389.1"/>
    </source>
</evidence>
<proteinExistence type="predicted"/>
<dbReference type="EMBL" id="JASCZI010242942">
    <property type="protein sequence ID" value="MED6212389.1"/>
    <property type="molecule type" value="Genomic_DNA"/>
</dbReference>
<protein>
    <submittedName>
        <fullName evidence="1">Uncharacterized protein</fullName>
    </submittedName>
</protein>
<dbReference type="Proteomes" id="UP001341840">
    <property type="component" value="Unassembled WGS sequence"/>
</dbReference>